<proteinExistence type="predicted"/>
<evidence type="ECO:0000313" key="1">
    <source>
        <dbReference type="EMBL" id="CAF4871557.1"/>
    </source>
</evidence>
<dbReference type="OrthoDB" id="7484933at2759"/>
<comment type="caution">
    <text evidence="1">The sequence shown here is derived from an EMBL/GenBank/DDBJ whole genome shotgun (WGS) entry which is preliminary data.</text>
</comment>
<dbReference type="EMBL" id="CAJOBZ010000023">
    <property type="protein sequence ID" value="CAF4871557.1"/>
    <property type="molecule type" value="Genomic_DNA"/>
</dbReference>
<keyword evidence="2" id="KW-1185">Reference proteome</keyword>
<protein>
    <submittedName>
        <fullName evidence="1">Uncharacterized protein</fullName>
    </submittedName>
</protein>
<organism evidence="1 2">
    <name type="scientific">Pieris macdunnoughi</name>
    <dbReference type="NCBI Taxonomy" id="345717"/>
    <lineage>
        <taxon>Eukaryota</taxon>
        <taxon>Metazoa</taxon>
        <taxon>Ecdysozoa</taxon>
        <taxon>Arthropoda</taxon>
        <taxon>Hexapoda</taxon>
        <taxon>Insecta</taxon>
        <taxon>Pterygota</taxon>
        <taxon>Neoptera</taxon>
        <taxon>Endopterygota</taxon>
        <taxon>Lepidoptera</taxon>
        <taxon>Glossata</taxon>
        <taxon>Ditrysia</taxon>
        <taxon>Papilionoidea</taxon>
        <taxon>Pieridae</taxon>
        <taxon>Pierinae</taxon>
        <taxon>Pieris</taxon>
    </lineage>
</organism>
<name>A0A821TE67_9NEOP</name>
<sequence>MQFSLSAKRRSGFYPLDPREVSNIVGVPSIPNHLPEAESILPGHTLIRPSLGMLKSAVKFPHRELEDAAGVYGNIENLGIRYDAKNERVLYSGFRRSPSDYVMYLFSLREINKDSKAILRNEHEDILHSSSADIISIEERSTTPKSIEFEGGVTEKNWIKAHVMN</sequence>
<evidence type="ECO:0000313" key="2">
    <source>
        <dbReference type="Proteomes" id="UP000663880"/>
    </source>
</evidence>
<gene>
    <name evidence="1" type="ORF">PMACD_LOCUS8810</name>
</gene>
<dbReference type="Proteomes" id="UP000663880">
    <property type="component" value="Unassembled WGS sequence"/>
</dbReference>
<dbReference type="AlphaFoldDB" id="A0A821TE67"/>
<reference evidence="1" key="1">
    <citation type="submission" date="2021-02" db="EMBL/GenBank/DDBJ databases">
        <authorList>
            <person name="Steward A R."/>
        </authorList>
    </citation>
    <scope>NUCLEOTIDE SEQUENCE</scope>
</reference>
<accession>A0A821TE67</accession>